<evidence type="ECO:0000313" key="2">
    <source>
        <dbReference type="Proteomes" id="UP000664521"/>
    </source>
</evidence>
<gene>
    <name evidence="1" type="ORF">HETSPECPRED_007355</name>
</gene>
<protein>
    <submittedName>
        <fullName evidence="1">Uncharacterized protein</fullName>
    </submittedName>
</protein>
<organism evidence="1 2">
    <name type="scientific">Heterodermia speciosa</name>
    <dbReference type="NCBI Taxonomy" id="116794"/>
    <lineage>
        <taxon>Eukaryota</taxon>
        <taxon>Fungi</taxon>
        <taxon>Dikarya</taxon>
        <taxon>Ascomycota</taxon>
        <taxon>Pezizomycotina</taxon>
        <taxon>Lecanoromycetes</taxon>
        <taxon>OSLEUM clade</taxon>
        <taxon>Lecanoromycetidae</taxon>
        <taxon>Caliciales</taxon>
        <taxon>Physciaceae</taxon>
        <taxon>Heterodermia</taxon>
    </lineage>
</organism>
<proteinExistence type="predicted"/>
<reference evidence="1" key="1">
    <citation type="submission" date="2021-03" db="EMBL/GenBank/DDBJ databases">
        <authorList>
            <person name="Tagirdzhanova G."/>
        </authorList>
    </citation>
    <scope>NUCLEOTIDE SEQUENCE</scope>
</reference>
<sequence length="164" mass="17538">MDCLGAINAFKNDMVKSHDADYQWLAVGASAVPGWGTPVFMPRRYVSGTCTLTLASLLDVGSIPAKIPFTRSEATERVLAKWRDVGFTVASLGKTCVLEASAVGWMAYEEEEGKEGFSEAGVGQGRLVAEGIPTPLGIFFWATDSDMDRQVVDPGRGPSSIETS</sequence>
<accession>A0A8H3FQM4</accession>
<dbReference type="AlphaFoldDB" id="A0A8H3FQM4"/>
<comment type="caution">
    <text evidence="1">The sequence shown here is derived from an EMBL/GenBank/DDBJ whole genome shotgun (WGS) entry which is preliminary data.</text>
</comment>
<name>A0A8H3FQM4_9LECA</name>
<dbReference type="OrthoDB" id="5385976at2759"/>
<dbReference type="EMBL" id="CAJPDS010000051">
    <property type="protein sequence ID" value="CAF9929367.1"/>
    <property type="molecule type" value="Genomic_DNA"/>
</dbReference>
<dbReference type="Proteomes" id="UP000664521">
    <property type="component" value="Unassembled WGS sequence"/>
</dbReference>
<keyword evidence="2" id="KW-1185">Reference proteome</keyword>
<evidence type="ECO:0000313" key="1">
    <source>
        <dbReference type="EMBL" id="CAF9929367.1"/>
    </source>
</evidence>